<protein>
    <recommendedName>
        <fullName evidence="6">WAT1-related protein</fullName>
    </recommendedName>
</protein>
<keyword evidence="3 6" id="KW-0812">Transmembrane</keyword>
<evidence type="ECO:0000256" key="1">
    <source>
        <dbReference type="ARBA" id="ARBA00004141"/>
    </source>
</evidence>
<evidence type="ECO:0000313" key="9">
    <source>
        <dbReference type="Proteomes" id="UP001370490"/>
    </source>
</evidence>
<feature type="transmembrane region" description="Helical" evidence="6">
    <location>
        <begin position="176"/>
        <end position="195"/>
    </location>
</feature>
<evidence type="ECO:0000259" key="7">
    <source>
        <dbReference type="Pfam" id="PF00892"/>
    </source>
</evidence>
<dbReference type="InterPro" id="IPR030184">
    <property type="entry name" value="WAT1-related"/>
</dbReference>
<comment type="caution">
    <text evidence="8">The sequence shown here is derived from an EMBL/GenBank/DDBJ whole genome shotgun (WGS) entry which is preliminary data.</text>
</comment>
<feature type="transmembrane region" description="Helical" evidence="6">
    <location>
        <begin position="43"/>
        <end position="65"/>
    </location>
</feature>
<feature type="domain" description="EamA" evidence="7">
    <location>
        <begin position="178"/>
        <end position="316"/>
    </location>
</feature>
<sequence>MERKWVASALEESLPYAVLTLYELSLAIFMILVQYVASDGVSTVAIVVYEHILSTIVLSILAFFLERNKRPPLSLVVVGHAFLLGLLQVTFCQLLLTLALQYVASTYESIALNLVPTIVFVLALIFQQEKLEVWSINGQAKMWGLLVSVAGALTMVLWTGPTVLSSASLHSTSDGVIGGTMIVIGVLGTCFWNVLVKHVVQIYPAELSLTAMMSMFGTIQTSILAAFLISTSSWKLEWDGGVVLSTILLGGIAVTGLGYYASTWTIKKKGPVFTSAFNPLLVLFSFLLETFVLGSSAHWGSIVGGVLVIIGLYMLLWAKVNDTKEVTAIEDVMDSPLLQT</sequence>
<organism evidence="8 9">
    <name type="scientific">Dillenia turbinata</name>
    <dbReference type="NCBI Taxonomy" id="194707"/>
    <lineage>
        <taxon>Eukaryota</taxon>
        <taxon>Viridiplantae</taxon>
        <taxon>Streptophyta</taxon>
        <taxon>Embryophyta</taxon>
        <taxon>Tracheophyta</taxon>
        <taxon>Spermatophyta</taxon>
        <taxon>Magnoliopsida</taxon>
        <taxon>eudicotyledons</taxon>
        <taxon>Gunneridae</taxon>
        <taxon>Pentapetalae</taxon>
        <taxon>Dilleniales</taxon>
        <taxon>Dilleniaceae</taxon>
        <taxon>Dillenia</taxon>
    </lineage>
</organism>
<dbReference type="GO" id="GO:0016020">
    <property type="term" value="C:membrane"/>
    <property type="evidence" value="ECO:0007669"/>
    <property type="project" value="UniProtKB-SubCell"/>
</dbReference>
<dbReference type="GO" id="GO:0022857">
    <property type="term" value="F:transmembrane transporter activity"/>
    <property type="evidence" value="ECO:0007669"/>
    <property type="project" value="InterPro"/>
</dbReference>
<gene>
    <name evidence="8" type="ORF">RJ641_027393</name>
</gene>
<dbReference type="SUPFAM" id="SSF103481">
    <property type="entry name" value="Multidrug resistance efflux transporter EmrE"/>
    <property type="match status" value="2"/>
</dbReference>
<dbReference type="Pfam" id="PF00892">
    <property type="entry name" value="EamA"/>
    <property type="match status" value="2"/>
</dbReference>
<feature type="domain" description="EamA" evidence="7">
    <location>
        <begin position="23"/>
        <end position="154"/>
    </location>
</feature>
<proteinExistence type="inferred from homology"/>
<evidence type="ECO:0000256" key="3">
    <source>
        <dbReference type="ARBA" id="ARBA00022692"/>
    </source>
</evidence>
<dbReference type="EMBL" id="JBAMMX010000004">
    <property type="protein sequence ID" value="KAK6942016.1"/>
    <property type="molecule type" value="Genomic_DNA"/>
</dbReference>
<feature type="transmembrane region" description="Helical" evidence="6">
    <location>
        <begin position="207"/>
        <end position="229"/>
    </location>
</feature>
<dbReference type="InterPro" id="IPR000620">
    <property type="entry name" value="EamA_dom"/>
</dbReference>
<dbReference type="PANTHER" id="PTHR31218">
    <property type="entry name" value="WAT1-RELATED PROTEIN"/>
    <property type="match status" value="1"/>
</dbReference>
<evidence type="ECO:0000313" key="8">
    <source>
        <dbReference type="EMBL" id="KAK6942016.1"/>
    </source>
</evidence>
<keyword evidence="5 6" id="KW-0472">Membrane</keyword>
<feature type="transmembrane region" description="Helical" evidence="6">
    <location>
        <begin position="241"/>
        <end position="260"/>
    </location>
</feature>
<keyword evidence="9" id="KW-1185">Reference proteome</keyword>
<comment type="similarity">
    <text evidence="2 6">Belongs to the drug/metabolite transporter (DMT) superfamily. Plant drug/metabolite exporter (P-DME) (TC 2.A.7.4) family.</text>
</comment>
<dbReference type="InterPro" id="IPR037185">
    <property type="entry name" value="EmrE-like"/>
</dbReference>
<dbReference type="Proteomes" id="UP001370490">
    <property type="component" value="Unassembled WGS sequence"/>
</dbReference>
<evidence type="ECO:0000256" key="2">
    <source>
        <dbReference type="ARBA" id="ARBA00007635"/>
    </source>
</evidence>
<name>A0AAN8ZLA5_9MAGN</name>
<evidence type="ECO:0000256" key="4">
    <source>
        <dbReference type="ARBA" id="ARBA00022989"/>
    </source>
</evidence>
<dbReference type="AlphaFoldDB" id="A0AAN8ZLA5"/>
<reference evidence="8 9" key="1">
    <citation type="submission" date="2023-12" db="EMBL/GenBank/DDBJ databases">
        <title>A high-quality genome assembly for Dillenia turbinata (Dilleniales).</title>
        <authorList>
            <person name="Chanderbali A."/>
        </authorList>
    </citation>
    <scope>NUCLEOTIDE SEQUENCE [LARGE SCALE GENOMIC DNA]</scope>
    <source>
        <strain evidence="8">LSX21</strain>
        <tissue evidence="8">Leaf</tissue>
    </source>
</reference>
<evidence type="ECO:0000256" key="6">
    <source>
        <dbReference type="RuleBase" id="RU363077"/>
    </source>
</evidence>
<keyword evidence="4 6" id="KW-1133">Transmembrane helix</keyword>
<evidence type="ECO:0000256" key="5">
    <source>
        <dbReference type="ARBA" id="ARBA00023136"/>
    </source>
</evidence>
<feature type="transmembrane region" description="Helical" evidence="6">
    <location>
        <begin position="142"/>
        <end position="164"/>
    </location>
</feature>
<accession>A0AAN8ZLA5</accession>
<feature type="transmembrane region" description="Helical" evidence="6">
    <location>
        <begin position="299"/>
        <end position="318"/>
    </location>
</feature>
<feature type="transmembrane region" description="Helical" evidence="6">
    <location>
        <begin position="110"/>
        <end position="126"/>
    </location>
</feature>
<comment type="subcellular location">
    <subcellularLocation>
        <location evidence="1 6">Membrane</location>
        <topology evidence="1 6">Multi-pass membrane protein</topology>
    </subcellularLocation>
</comment>
<feature type="transmembrane region" description="Helical" evidence="6">
    <location>
        <begin position="77"/>
        <end position="104"/>
    </location>
</feature>
<feature type="transmembrane region" description="Helical" evidence="6">
    <location>
        <begin position="272"/>
        <end position="293"/>
    </location>
</feature>
<feature type="transmembrane region" description="Helical" evidence="6">
    <location>
        <begin position="16"/>
        <end position="37"/>
    </location>
</feature>